<reference evidence="2 3" key="1">
    <citation type="journal article" date="2016" name="Toxins">
        <title>The Draft Genome Sequence of the Yersinia entomophaga Entomopathogenic Type Strain MH96T.</title>
        <authorList>
            <person name="Hurst M.R."/>
            <person name="Beattie A."/>
            <person name="Altermann E."/>
            <person name="Moraga R.M."/>
            <person name="Harper L.A."/>
            <person name="Calder J."/>
            <person name="Laugraud A."/>
        </authorList>
    </citation>
    <scope>NUCLEOTIDE SEQUENCE [LARGE SCALE GENOMIC DNA]</scope>
    <source>
        <strain evidence="2 3">MH96</strain>
    </source>
</reference>
<organism evidence="2 3">
    <name type="scientific">Yersinia entomophaga</name>
    <dbReference type="NCBI Taxonomy" id="935293"/>
    <lineage>
        <taxon>Bacteria</taxon>
        <taxon>Pseudomonadati</taxon>
        <taxon>Pseudomonadota</taxon>
        <taxon>Gammaproteobacteria</taxon>
        <taxon>Enterobacterales</taxon>
        <taxon>Yersiniaceae</taxon>
        <taxon>Yersinia</taxon>
    </lineage>
</organism>
<feature type="transmembrane region" description="Helical" evidence="1">
    <location>
        <begin position="80"/>
        <end position="100"/>
    </location>
</feature>
<evidence type="ECO:0000313" key="3">
    <source>
        <dbReference type="Proteomes" id="UP000266744"/>
    </source>
</evidence>
<dbReference type="Proteomes" id="UP000266744">
    <property type="component" value="Chromosome"/>
</dbReference>
<name>A0ABM6BKG7_YERET</name>
<dbReference type="InterPro" id="IPR046513">
    <property type="entry name" value="DUF6691"/>
</dbReference>
<dbReference type="Pfam" id="PF20398">
    <property type="entry name" value="DUF6691"/>
    <property type="match status" value="1"/>
</dbReference>
<keyword evidence="3" id="KW-1185">Reference proteome</keyword>
<evidence type="ECO:0000313" key="2">
    <source>
        <dbReference type="EMBL" id="ANI30033.1"/>
    </source>
</evidence>
<evidence type="ECO:0000256" key="1">
    <source>
        <dbReference type="SAM" id="Phobius"/>
    </source>
</evidence>
<gene>
    <name evidence="2" type="ORF">PL78_09395</name>
</gene>
<keyword evidence="1" id="KW-0812">Transmembrane</keyword>
<keyword evidence="1" id="KW-0472">Membrane</keyword>
<feature type="transmembrane region" description="Helical" evidence="1">
    <location>
        <begin position="41"/>
        <end position="59"/>
    </location>
</feature>
<dbReference type="RefSeq" id="WP_064515015.1">
    <property type="nucleotide sequence ID" value="NZ_CBCSBH010000023.1"/>
</dbReference>
<sequence length="142" mass="14768">MKQFFSLLAGLIFGLGLIVAGMANPAKVLGFLDISGLWDPSLGLVMAGAILVGTLAFFLTRKRSVSLLGLPMQLPTATQIDRRLIGGSLLFGVGWGLAGICPGPALVLVGAGVGKGMIFALAMVVGMMIFSLTERVRAHRQA</sequence>
<dbReference type="EMBL" id="CP010029">
    <property type="protein sequence ID" value="ANI30033.1"/>
    <property type="molecule type" value="Genomic_DNA"/>
</dbReference>
<proteinExistence type="predicted"/>
<accession>A0ABM6BKG7</accession>
<feature type="transmembrane region" description="Helical" evidence="1">
    <location>
        <begin position="106"/>
        <end position="130"/>
    </location>
</feature>
<keyword evidence="1" id="KW-1133">Transmembrane helix</keyword>
<protein>
    <submittedName>
        <fullName evidence="2">Membrane protein</fullName>
    </submittedName>
</protein>